<dbReference type="Gene3D" id="3.40.50.1440">
    <property type="entry name" value="Tubulin/FtsZ, GTPase domain"/>
    <property type="match status" value="1"/>
</dbReference>
<sequence>MVGGANPGEKRDMGLEEEVLDVLLGLVVWIGCFLKATSTRVFGRIQTRWGSYVFFDTRYGHSKGIESLEHAGNFSVPGKLTGVKEDAIDNSARGHYILEKENINLCLNRIRNLANSCVDLQVIQVFSGELDEKKRWQWENEEHALTRQKEIWSRDAQHLITSADAAEVDASVTSTASKPEHELPTFGVLQVDLDE</sequence>
<proteinExistence type="predicted"/>
<accession>A5BIT4</accession>
<gene>
    <name evidence="1" type="ORF">VITISV_016035</name>
</gene>
<reference evidence="1" key="1">
    <citation type="journal article" date="2007" name="PLoS ONE">
        <title>The first genome sequence of an elite grapevine cultivar (Pinot noir Vitis vinifera L.): coping with a highly heterozygous genome.</title>
        <authorList>
            <person name="Velasco R."/>
            <person name="Zharkikh A."/>
            <person name="Troggio M."/>
            <person name="Cartwright D.A."/>
            <person name="Cestaro A."/>
            <person name="Pruss D."/>
            <person name="Pindo M."/>
            <person name="FitzGerald L.M."/>
            <person name="Vezzulli S."/>
            <person name="Reid J."/>
            <person name="Malacarne G."/>
            <person name="Iliev D."/>
            <person name="Coppola G."/>
            <person name="Wardell B."/>
            <person name="Micheletti D."/>
            <person name="Macalma T."/>
            <person name="Facci M."/>
            <person name="Mitchell J.T."/>
            <person name="Perazzolli M."/>
            <person name="Eldredge G."/>
            <person name="Gatto P."/>
            <person name="Oyzerski R."/>
            <person name="Moretto M."/>
            <person name="Gutin N."/>
            <person name="Stefanini M."/>
            <person name="Chen Y."/>
            <person name="Segala C."/>
            <person name="Davenport C."/>
            <person name="Dematte L."/>
            <person name="Mraz A."/>
            <person name="Battilana J."/>
            <person name="Stormo K."/>
            <person name="Costa F."/>
            <person name="Tao Q."/>
            <person name="Si-Ammour A."/>
            <person name="Harkins T."/>
            <person name="Lackey A."/>
            <person name="Perbost C."/>
            <person name="Taillon B."/>
            <person name="Stella A."/>
            <person name="Solovyev V."/>
            <person name="Fawcett J.A."/>
            <person name="Sterck L."/>
            <person name="Vandepoele K."/>
            <person name="Grando S.M."/>
            <person name="Toppo S."/>
            <person name="Moser C."/>
            <person name="Lanchbury J."/>
            <person name="Bogden R."/>
            <person name="Skolnick M."/>
            <person name="Sgaramella V."/>
            <person name="Bhatnagar S.K."/>
            <person name="Fontana P."/>
            <person name="Gutin A."/>
            <person name="Van de Peer Y."/>
            <person name="Salamini F."/>
            <person name="Viola R."/>
        </authorList>
    </citation>
    <scope>NUCLEOTIDE SEQUENCE</scope>
</reference>
<evidence type="ECO:0000313" key="1">
    <source>
        <dbReference type="EMBL" id="CAN72385.1"/>
    </source>
</evidence>
<protein>
    <submittedName>
        <fullName evidence="1">Uncharacterized protein</fullName>
    </submittedName>
</protein>
<name>A5BIT4_VITVI</name>
<dbReference type="InterPro" id="IPR036525">
    <property type="entry name" value="Tubulin/FtsZ_GTPase_sf"/>
</dbReference>
<dbReference type="AlphaFoldDB" id="A5BIT4"/>
<dbReference type="SUPFAM" id="SSF52490">
    <property type="entry name" value="Tubulin nucleotide-binding domain-like"/>
    <property type="match status" value="1"/>
</dbReference>
<dbReference type="EMBL" id="AM460954">
    <property type="protein sequence ID" value="CAN72385.1"/>
    <property type="molecule type" value="Genomic_DNA"/>
</dbReference>
<organism evidence="1">
    <name type="scientific">Vitis vinifera</name>
    <name type="common">Grape</name>
    <dbReference type="NCBI Taxonomy" id="29760"/>
    <lineage>
        <taxon>Eukaryota</taxon>
        <taxon>Viridiplantae</taxon>
        <taxon>Streptophyta</taxon>
        <taxon>Embryophyta</taxon>
        <taxon>Tracheophyta</taxon>
        <taxon>Spermatophyta</taxon>
        <taxon>Magnoliopsida</taxon>
        <taxon>eudicotyledons</taxon>
        <taxon>Gunneridae</taxon>
        <taxon>Pentapetalae</taxon>
        <taxon>rosids</taxon>
        <taxon>Vitales</taxon>
        <taxon>Vitaceae</taxon>
        <taxon>Viteae</taxon>
        <taxon>Vitis</taxon>
    </lineage>
</organism>